<feature type="transmembrane region" description="Helical" evidence="8">
    <location>
        <begin position="123"/>
        <end position="142"/>
    </location>
</feature>
<comment type="caution">
    <text evidence="9">The sequence shown here is derived from an EMBL/GenBank/DDBJ whole genome shotgun (WGS) entry which is preliminary data.</text>
</comment>
<reference evidence="9 10" key="1">
    <citation type="submission" date="2018-12" db="EMBL/GenBank/DDBJ databases">
        <authorList>
            <person name="Yu L."/>
        </authorList>
    </citation>
    <scope>NUCLEOTIDE SEQUENCE [LARGE SCALE GENOMIC DNA]</scope>
    <source>
        <strain evidence="9 10">S5H2222</strain>
    </source>
</reference>
<feature type="transmembrane region" description="Helical" evidence="8">
    <location>
        <begin position="196"/>
        <end position="217"/>
    </location>
</feature>
<dbReference type="InterPro" id="IPR037294">
    <property type="entry name" value="ABC_BtuC-like"/>
</dbReference>
<dbReference type="Proteomes" id="UP000276349">
    <property type="component" value="Unassembled WGS sequence"/>
</dbReference>
<dbReference type="GO" id="GO:0005886">
    <property type="term" value="C:plasma membrane"/>
    <property type="evidence" value="ECO:0007669"/>
    <property type="project" value="UniProtKB-SubCell"/>
</dbReference>
<dbReference type="Pfam" id="PF01032">
    <property type="entry name" value="FecCD"/>
    <property type="match status" value="1"/>
</dbReference>
<comment type="similarity">
    <text evidence="2">Belongs to the binding-protein-dependent transport system permease family. FecCD subfamily.</text>
</comment>
<evidence type="ECO:0000256" key="8">
    <source>
        <dbReference type="SAM" id="Phobius"/>
    </source>
</evidence>
<dbReference type="PANTHER" id="PTHR30472:SF65">
    <property type="entry name" value="SIDEROPHORE TRANSPORT SYSTEM PERMEASE PROTEIN YFIZ-RELATED"/>
    <property type="match status" value="1"/>
</dbReference>
<dbReference type="SUPFAM" id="SSF81345">
    <property type="entry name" value="ABC transporter involved in vitamin B12 uptake, BtuC"/>
    <property type="match status" value="1"/>
</dbReference>
<evidence type="ECO:0000256" key="1">
    <source>
        <dbReference type="ARBA" id="ARBA00004651"/>
    </source>
</evidence>
<dbReference type="RefSeq" id="WP_126294316.1">
    <property type="nucleotide sequence ID" value="NZ_CP185866.1"/>
</dbReference>
<dbReference type="AlphaFoldDB" id="A0A3S0JRR2"/>
<keyword evidence="10" id="KW-1185">Reference proteome</keyword>
<evidence type="ECO:0000313" key="10">
    <source>
        <dbReference type="Proteomes" id="UP000276349"/>
    </source>
</evidence>
<name>A0A3S0JRR2_9BACI</name>
<dbReference type="OrthoDB" id="9811721at2"/>
<dbReference type="PANTHER" id="PTHR30472">
    <property type="entry name" value="FERRIC ENTEROBACTIN TRANSPORT SYSTEM PERMEASE PROTEIN"/>
    <property type="match status" value="1"/>
</dbReference>
<gene>
    <name evidence="9" type="ORF">EKG35_10010</name>
</gene>
<evidence type="ECO:0000256" key="4">
    <source>
        <dbReference type="ARBA" id="ARBA00022475"/>
    </source>
</evidence>
<dbReference type="Gene3D" id="1.10.3470.10">
    <property type="entry name" value="ABC transporter involved in vitamin B12 uptake, BtuC"/>
    <property type="match status" value="1"/>
</dbReference>
<keyword evidence="6 8" id="KW-1133">Transmembrane helix</keyword>
<feature type="transmembrane region" description="Helical" evidence="8">
    <location>
        <begin position="154"/>
        <end position="176"/>
    </location>
</feature>
<dbReference type="EMBL" id="RXNR01000024">
    <property type="protein sequence ID" value="RTQ92985.1"/>
    <property type="molecule type" value="Genomic_DNA"/>
</dbReference>
<sequence>MAALFSRTSTKVVGLLFGLFFLILAFIISLMFGATKIQFFVALESFWQYDSTSDFHVIVQTTRVPRAVIATLVGMNLSVAGVLMQALTRNPLASPSVFGVNAGAVFFVVMALNFLNISSFSQLVWFAFLGAGVAAATVYVLGSLGRDGATPIKIVLAGSAMTALFSSFTQGMLVLNESGLQEVLFWLAGSIAGREINMLWPILPYMFIAMATALFLGRAVNILTTGEDIAMGLGQKTVLVKIVIALTIVVLAGSTVAVAGAIGFVGLVIPHVARFLVGVDHRWLIPYSAILGAILMLLADVAVRFIIMPGEVPVGIMTALIGAPFFVYIARKGFSKKGEHHG</sequence>
<evidence type="ECO:0000256" key="2">
    <source>
        <dbReference type="ARBA" id="ARBA00007935"/>
    </source>
</evidence>
<feature type="transmembrane region" description="Helical" evidence="8">
    <location>
        <begin position="12"/>
        <end position="34"/>
    </location>
</feature>
<keyword evidence="5 8" id="KW-0812">Transmembrane</keyword>
<feature type="transmembrane region" description="Helical" evidence="8">
    <location>
        <begin position="284"/>
        <end position="306"/>
    </location>
</feature>
<comment type="subcellular location">
    <subcellularLocation>
        <location evidence="1">Cell membrane</location>
        <topology evidence="1">Multi-pass membrane protein</topology>
    </subcellularLocation>
</comment>
<proteinExistence type="inferred from homology"/>
<keyword evidence="4" id="KW-1003">Cell membrane</keyword>
<dbReference type="CDD" id="cd06550">
    <property type="entry name" value="TM_ABC_iron-siderophores_like"/>
    <property type="match status" value="1"/>
</dbReference>
<organism evidence="9 10">
    <name type="scientific">Lysinibacillus telephonicus</name>
    <dbReference type="NCBI Taxonomy" id="1714840"/>
    <lineage>
        <taxon>Bacteria</taxon>
        <taxon>Bacillati</taxon>
        <taxon>Bacillota</taxon>
        <taxon>Bacilli</taxon>
        <taxon>Bacillales</taxon>
        <taxon>Bacillaceae</taxon>
        <taxon>Lysinibacillus</taxon>
    </lineage>
</organism>
<dbReference type="GO" id="GO:0033214">
    <property type="term" value="P:siderophore-iron import into cell"/>
    <property type="evidence" value="ECO:0007669"/>
    <property type="project" value="TreeGrafter"/>
</dbReference>
<dbReference type="InterPro" id="IPR000522">
    <property type="entry name" value="ABC_transptr_permease_BtuC"/>
</dbReference>
<accession>A0A3S0JRR2</accession>
<dbReference type="FunFam" id="1.10.3470.10:FF:000001">
    <property type="entry name" value="Vitamin B12 ABC transporter permease BtuC"/>
    <property type="match status" value="1"/>
</dbReference>
<feature type="transmembrane region" description="Helical" evidence="8">
    <location>
        <begin position="67"/>
        <end position="86"/>
    </location>
</feature>
<dbReference type="GO" id="GO:0022857">
    <property type="term" value="F:transmembrane transporter activity"/>
    <property type="evidence" value="ECO:0007669"/>
    <property type="project" value="InterPro"/>
</dbReference>
<keyword evidence="3" id="KW-0813">Transport</keyword>
<feature type="transmembrane region" description="Helical" evidence="8">
    <location>
        <begin position="312"/>
        <end position="330"/>
    </location>
</feature>
<evidence type="ECO:0000256" key="5">
    <source>
        <dbReference type="ARBA" id="ARBA00022692"/>
    </source>
</evidence>
<evidence type="ECO:0000256" key="3">
    <source>
        <dbReference type="ARBA" id="ARBA00022448"/>
    </source>
</evidence>
<evidence type="ECO:0000313" key="9">
    <source>
        <dbReference type="EMBL" id="RTQ92985.1"/>
    </source>
</evidence>
<keyword evidence="7 8" id="KW-0472">Membrane</keyword>
<evidence type="ECO:0000256" key="6">
    <source>
        <dbReference type="ARBA" id="ARBA00022989"/>
    </source>
</evidence>
<feature type="transmembrane region" description="Helical" evidence="8">
    <location>
        <begin position="98"/>
        <end position="117"/>
    </location>
</feature>
<protein>
    <submittedName>
        <fullName evidence="9">Iron ABC transporter permease</fullName>
    </submittedName>
</protein>
<evidence type="ECO:0000256" key="7">
    <source>
        <dbReference type="ARBA" id="ARBA00023136"/>
    </source>
</evidence>